<keyword evidence="1" id="KW-0238">DNA-binding</keyword>
<sequence>MTTMAESALARAPRAGVVARGRRTTALVAVQDLAAREVAVRVLRALGASDVVAASSVTEARRAAVHHQGDLCVIEAGLQDGAGVALARDLRAAGWTRAVVVSTSEDPWTVRSALSSGVRCFLSTAARGTEAPIVPSSPDGLSSLSAREVEVLQLVADGHSNREVGEELGLSALTVKSHLARIARKLGTGDRAEMVLITLRAGVIS</sequence>
<evidence type="ECO:0000313" key="5">
    <source>
        <dbReference type="EMBL" id="PWJ53475.1"/>
    </source>
</evidence>
<dbReference type="PROSITE" id="PS00622">
    <property type="entry name" value="HTH_LUXR_1"/>
    <property type="match status" value="1"/>
</dbReference>
<dbReference type="SMART" id="SM00421">
    <property type="entry name" value="HTH_LUXR"/>
    <property type="match status" value="1"/>
</dbReference>
<dbReference type="SUPFAM" id="SSF46894">
    <property type="entry name" value="C-terminal effector domain of the bipartite response regulators"/>
    <property type="match status" value="1"/>
</dbReference>
<dbReference type="Gene3D" id="3.40.50.2300">
    <property type="match status" value="1"/>
</dbReference>
<proteinExistence type="predicted"/>
<keyword evidence="6" id="KW-1185">Reference proteome</keyword>
<dbReference type="InterPro" id="IPR016032">
    <property type="entry name" value="Sig_transdc_resp-reg_C-effctor"/>
</dbReference>
<evidence type="ECO:0000256" key="2">
    <source>
        <dbReference type="PROSITE-ProRule" id="PRU00169"/>
    </source>
</evidence>
<dbReference type="Gene3D" id="1.10.10.10">
    <property type="entry name" value="Winged helix-like DNA-binding domain superfamily/Winged helix DNA-binding domain"/>
    <property type="match status" value="1"/>
</dbReference>
<dbReference type="RefSeq" id="WP_170131452.1">
    <property type="nucleotide sequence ID" value="NZ_QGDQ01000012.1"/>
</dbReference>
<dbReference type="EMBL" id="QGDQ01000012">
    <property type="protein sequence ID" value="PWJ53475.1"/>
    <property type="molecule type" value="Genomic_DNA"/>
</dbReference>
<dbReference type="GO" id="GO:0000160">
    <property type="term" value="P:phosphorelay signal transduction system"/>
    <property type="evidence" value="ECO:0007669"/>
    <property type="project" value="InterPro"/>
</dbReference>
<dbReference type="PROSITE" id="PS50110">
    <property type="entry name" value="RESPONSE_REGULATORY"/>
    <property type="match status" value="1"/>
</dbReference>
<evidence type="ECO:0000313" key="6">
    <source>
        <dbReference type="Proteomes" id="UP000245469"/>
    </source>
</evidence>
<dbReference type="InterPro" id="IPR039420">
    <property type="entry name" value="WalR-like"/>
</dbReference>
<dbReference type="GO" id="GO:0003677">
    <property type="term" value="F:DNA binding"/>
    <property type="evidence" value="ECO:0007669"/>
    <property type="project" value="UniProtKB-KW"/>
</dbReference>
<feature type="domain" description="Response regulatory" evidence="4">
    <location>
        <begin position="25"/>
        <end position="139"/>
    </location>
</feature>
<dbReference type="CDD" id="cd06170">
    <property type="entry name" value="LuxR_C_like"/>
    <property type="match status" value="1"/>
</dbReference>
<dbReference type="PANTHER" id="PTHR43214">
    <property type="entry name" value="TWO-COMPONENT RESPONSE REGULATOR"/>
    <property type="match status" value="1"/>
</dbReference>
<dbReference type="AlphaFoldDB" id="A0A316A6Y3"/>
<reference evidence="5 6" key="1">
    <citation type="submission" date="2018-03" db="EMBL/GenBank/DDBJ databases">
        <title>Genomic Encyclopedia of Archaeal and Bacterial Type Strains, Phase II (KMG-II): from individual species to whole genera.</title>
        <authorList>
            <person name="Goeker M."/>
        </authorList>
    </citation>
    <scope>NUCLEOTIDE SEQUENCE [LARGE SCALE GENOMIC DNA]</scope>
    <source>
        <strain evidence="5 6">DSM 44889</strain>
    </source>
</reference>
<dbReference type="InterPro" id="IPR000792">
    <property type="entry name" value="Tscrpt_reg_LuxR_C"/>
</dbReference>
<dbReference type="SUPFAM" id="SSF52172">
    <property type="entry name" value="CheY-like"/>
    <property type="match status" value="1"/>
</dbReference>
<dbReference type="Proteomes" id="UP000245469">
    <property type="component" value="Unassembled WGS sequence"/>
</dbReference>
<organism evidence="5 6">
    <name type="scientific">Quadrisphaera granulorum</name>
    <dbReference type="NCBI Taxonomy" id="317664"/>
    <lineage>
        <taxon>Bacteria</taxon>
        <taxon>Bacillati</taxon>
        <taxon>Actinomycetota</taxon>
        <taxon>Actinomycetes</taxon>
        <taxon>Kineosporiales</taxon>
        <taxon>Kineosporiaceae</taxon>
        <taxon>Quadrisphaera</taxon>
    </lineage>
</organism>
<gene>
    <name evidence="5" type="ORF">BXY45_11245</name>
</gene>
<comment type="caution">
    <text evidence="5">The sequence shown here is derived from an EMBL/GenBank/DDBJ whole genome shotgun (WGS) entry which is preliminary data.</text>
</comment>
<accession>A0A316A6Y3</accession>
<evidence type="ECO:0000256" key="1">
    <source>
        <dbReference type="ARBA" id="ARBA00023125"/>
    </source>
</evidence>
<feature type="domain" description="HTH luxR-type" evidence="3">
    <location>
        <begin position="137"/>
        <end position="202"/>
    </location>
</feature>
<dbReference type="InterPro" id="IPR036388">
    <property type="entry name" value="WH-like_DNA-bd_sf"/>
</dbReference>
<dbReference type="GO" id="GO:0006355">
    <property type="term" value="P:regulation of DNA-templated transcription"/>
    <property type="evidence" value="ECO:0007669"/>
    <property type="project" value="InterPro"/>
</dbReference>
<name>A0A316A6Y3_9ACTN</name>
<dbReference type="InterPro" id="IPR001789">
    <property type="entry name" value="Sig_transdc_resp-reg_receiver"/>
</dbReference>
<comment type="caution">
    <text evidence="2">Lacks conserved residue(s) required for the propagation of feature annotation.</text>
</comment>
<dbReference type="Pfam" id="PF00196">
    <property type="entry name" value="GerE"/>
    <property type="match status" value="1"/>
</dbReference>
<evidence type="ECO:0000259" key="4">
    <source>
        <dbReference type="PROSITE" id="PS50110"/>
    </source>
</evidence>
<protein>
    <submittedName>
        <fullName evidence="5">LuxR family two component transcriptional regulator</fullName>
    </submittedName>
</protein>
<evidence type="ECO:0000259" key="3">
    <source>
        <dbReference type="PROSITE" id="PS50043"/>
    </source>
</evidence>
<dbReference type="PROSITE" id="PS50043">
    <property type="entry name" value="HTH_LUXR_2"/>
    <property type="match status" value="1"/>
</dbReference>
<dbReference type="InterPro" id="IPR011006">
    <property type="entry name" value="CheY-like_superfamily"/>
</dbReference>
<dbReference type="PRINTS" id="PR00038">
    <property type="entry name" value="HTHLUXR"/>
</dbReference>